<dbReference type="InterPro" id="IPR033885">
    <property type="entry name" value="AlkB/XylM"/>
</dbReference>
<feature type="transmembrane region" description="Helical" evidence="12">
    <location>
        <begin position="97"/>
        <end position="120"/>
    </location>
</feature>
<dbReference type="InterPro" id="IPR005804">
    <property type="entry name" value="FA_desaturase_dom"/>
</dbReference>
<evidence type="ECO:0000256" key="3">
    <source>
        <dbReference type="ARBA" id="ARBA00022475"/>
    </source>
</evidence>
<evidence type="ECO:0000256" key="4">
    <source>
        <dbReference type="ARBA" id="ARBA00022519"/>
    </source>
</evidence>
<organism evidence="14 15">
    <name type="scientific">Legionella jordanis</name>
    <dbReference type="NCBI Taxonomy" id="456"/>
    <lineage>
        <taxon>Bacteria</taxon>
        <taxon>Pseudomonadati</taxon>
        <taxon>Pseudomonadota</taxon>
        <taxon>Gammaproteobacteria</taxon>
        <taxon>Legionellales</taxon>
        <taxon>Legionellaceae</taxon>
        <taxon>Legionella</taxon>
    </lineage>
</organism>
<evidence type="ECO:0000256" key="1">
    <source>
        <dbReference type="ARBA" id="ARBA00004429"/>
    </source>
</evidence>
<evidence type="ECO:0000313" key="14">
    <source>
        <dbReference type="EMBL" id="KTD17886.1"/>
    </source>
</evidence>
<reference evidence="14 15" key="1">
    <citation type="submission" date="2015-11" db="EMBL/GenBank/DDBJ databases">
        <title>Genomic analysis of 38 Legionella species identifies large and diverse effector repertoires.</title>
        <authorList>
            <person name="Burstein D."/>
            <person name="Amaro F."/>
            <person name="Zusman T."/>
            <person name="Lifshitz Z."/>
            <person name="Cohen O."/>
            <person name="Gilbert J.A."/>
            <person name="Pupko T."/>
            <person name="Shuman H.A."/>
            <person name="Segal G."/>
        </authorList>
    </citation>
    <scope>NUCLEOTIDE SEQUENCE [LARGE SCALE GENOMIC DNA]</scope>
    <source>
        <strain evidence="14 15">BL-540</strain>
    </source>
</reference>
<dbReference type="GO" id="GO:0005886">
    <property type="term" value="C:plasma membrane"/>
    <property type="evidence" value="ECO:0007669"/>
    <property type="project" value="UniProtKB-SubCell"/>
</dbReference>
<dbReference type="GO" id="GO:0004497">
    <property type="term" value="F:monooxygenase activity"/>
    <property type="evidence" value="ECO:0007669"/>
    <property type="project" value="UniProtKB-KW"/>
</dbReference>
<evidence type="ECO:0000256" key="6">
    <source>
        <dbReference type="ARBA" id="ARBA00022723"/>
    </source>
</evidence>
<comment type="caution">
    <text evidence="14">The sequence shown here is derived from an EMBL/GenBank/DDBJ whole genome shotgun (WGS) entry which is preliminary data.</text>
</comment>
<protein>
    <submittedName>
        <fullName evidence="14">Alkane-1-monooxygenase</fullName>
    </submittedName>
</protein>
<keyword evidence="7 12" id="KW-1133">Transmembrane helix</keyword>
<dbReference type="PANTHER" id="PTHR38674">
    <property type="entry name" value="ALKANE 1-MONOOXYGENASE 1"/>
    <property type="match status" value="1"/>
</dbReference>
<evidence type="ECO:0000256" key="7">
    <source>
        <dbReference type="ARBA" id="ARBA00022989"/>
    </source>
</evidence>
<dbReference type="GO" id="GO:0046872">
    <property type="term" value="F:metal ion binding"/>
    <property type="evidence" value="ECO:0007669"/>
    <property type="project" value="UniProtKB-KW"/>
</dbReference>
<dbReference type="Proteomes" id="UP000055035">
    <property type="component" value="Unassembled WGS sequence"/>
</dbReference>
<evidence type="ECO:0000256" key="8">
    <source>
        <dbReference type="ARBA" id="ARBA00023002"/>
    </source>
</evidence>
<dbReference type="RefSeq" id="WP_058471602.1">
    <property type="nucleotide sequence ID" value="NZ_CAAAIC010000001.1"/>
</dbReference>
<feature type="domain" description="Fatty acid desaturase" evidence="13">
    <location>
        <begin position="98"/>
        <end position="324"/>
    </location>
</feature>
<dbReference type="GO" id="GO:0006629">
    <property type="term" value="P:lipid metabolic process"/>
    <property type="evidence" value="ECO:0007669"/>
    <property type="project" value="InterPro"/>
</dbReference>
<dbReference type="OrthoDB" id="4759734at2"/>
<feature type="transmembrane region" description="Helical" evidence="12">
    <location>
        <begin position="68"/>
        <end position="91"/>
    </location>
</feature>
<comment type="subcellular location">
    <subcellularLocation>
        <location evidence="1">Cell inner membrane</location>
        <topology evidence="1">Multi-pass membrane protein</topology>
    </subcellularLocation>
</comment>
<evidence type="ECO:0000256" key="10">
    <source>
        <dbReference type="ARBA" id="ARBA00023033"/>
    </source>
</evidence>
<dbReference type="PATRIC" id="fig|456.5.peg.2361"/>
<keyword evidence="6" id="KW-0479">Metal-binding</keyword>
<keyword evidence="11 12" id="KW-0472">Membrane</keyword>
<keyword evidence="15" id="KW-1185">Reference proteome</keyword>
<keyword evidence="4" id="KW-0997">Cell inner membrane</keyword>
<name>A0A0W0VCP4_9GAMM</name>
<dbReference type="CDD" id="cd03512">
    <property type="entry name" value="Alkane-hydroxylase"/>
    <property type="match status" value="1"/>
</dbReference>
<feature type="transmembrane region" description="Helical" evidence="12">
    <location>
        <begin position="7"/>
        <end position="25"/>
    </location>
</feature>
<dbReference type="PANTHER" id="PTHR38674:SF1">
    <property type="entry name" value="ALKANE 1-MONOOXYGENASE 1"/>
    <property type="match status" value="1"/>
</dbReference>
<feature type="transmembrane region" description="Helical" evidence="12">
    <location>
        <begin position="320"/>
        <end position="338"/>
    </location>
</feature>
<keyword evidence="5 12" id="KW-0812">Transmembrane</keyword>
<evidence type="ECO:0000256" key="2">
    <source>
        <dbReference type="ARBA" id="ARBA00010823"/>
    </source>
</evidence>
<evidence type="ECO:0000256" key="5">
    <source>
        <dbReference type="ARBA" id="ARBA00022692"/>
    </source>
</evidence>
<keyword evidence="8" id="KW-0560">Oxidoreductase</keyword>
<dbReference type="Pfam" id="PF00487">
    <property type="entry name" value="FA_desaturase"/>
    <property type="match status" value="1"/>
</dbReference>
<keyword evidence="9" id="KW-0408">Iron</keyword>
<evidence type="ECO:0000259" key="13">
    <source>
        <dbReference type="Pfam" id="PF00487"/>
    </source>
</evidence>
<keyword evidence="3" id="KW-1003">Cell membrane</keyword>
<dbReference type="STRING" id="456.Ljor_2192"/>
<evidence type="ECO:0000256" key="9">
    <source>
        <dbReference type="ARBA" id="ARBA00023004"/>
    </source>
</evidence>
<evidence type="ECO:0000313" key="15">
    <source>
        <dbReference type="Proteomes" id="UP000055035"/>
    </source>
</evidence>
<gene>
    <name evidence="14" type="ORF">Ljor_2192</name>
</gene>
<evidence type="ECO:0000256" key="12">
    <source>
        <dbReference type="SAM" id="Phobius"/>
    </source>
</evidence>
<keyword evidence="10 14" id="KW-0503">Monooxygenase</keyword>
<accession>A0A0W0VCP4</accession>
<proteinExistence type="inferred from homology"/>
<evidence type="ECO:0000256" key="11">
    <source>
        <dbReference type="ARBA" id="ARBA00023136"/>
    </source>
</evidence>
<feature type="transmembrane region" description="Helical" evidence="12">
    <location>
        <begin position="209"/>
        <end position="227"/>
    </location>
</feature>
<dbReference type="AlphaFoldDB" id="A0A0W0VCP4"/>
<dbReference type="EMBL" id="LNYJ01000011">
    <property type="protein sequence ID" value="KTD17886.1"/>
    <property type="molecule type" value="Genomic_DNA"/>
</dbReference>
<sequence>MPWPKKLSFLLIYALIPLPFIGFWAGGFYNFLTIGLLFLIVPAIDYFLQDSENPSEETKKNLIKDQYFSNIVLLFVPVQVILLVAGVILVSKTDLSWYEWLGFTISVGMLTGGGGINLAHELMHKNNSVQQLMSKILLSTVCYGQFYIDHVRGHHVRVATPEDPSSARFGESVYHFLPRTIFGSMKSSFNLEKRRLAQKNISFLSYHNQLWWIIFAPIVLAVLSFLYGGWSALFFFLGQAIVAFTILEIVNYVEHYGLERKKLANGQYERVSAQHAWNANHWLSNMLLFHLQRHSDHHIHGANPYQILEHVEESPQLPSGYLGMMLLALIPSFWFAVMNKRVLAYRQKQAMNSAEYRGTH</sequence>
<comment type="similarity">
    <text evidence="2">Belongs to the fatty acid desaturase type 1 family. AlkB subfamily.</text>
</comment>
<feature type="transmembrane region" description="Helical" evidence="12">
    <location>
        <begin position="31"/>
        <end position="48"/>
    </location>
</feature>